<feature type="non-terminal residue" evidence="1">
    <location>
        <position position="38"/>
    </location>
</feature>
<gene>
    <name evidence="1" type="ORF">EGK_19791</name>
</gene>
<evidence type="ECO:0000313" key="1">
    <source>
        <dbReference type="EMBL" id="EHH19144.1"/>
    </source>
</evidence>
<dbReference type="Proteomes" id="UP000013456">
    <property type="component" value="Chromosome 9"/>
</dbReference>
<sequence length="38" mass="4139">VHHHTWLIFCILVDTRFHHVAQGGLELLSSGNSPASAS</sequence>
<dbReference type="PRINTS" id="PR02045">
    <property type="entry name" value="F138DOMAIN"/>
</dbReference>
<dbReference type="PANTHER" id="PTHR12138">
    <property type="entry name" value="PRIMATE-EXPANDED PROTEIN FAMILY"/>
    <property type="match status" value="1"/>
</dbReference>
<organism evidence="1">
    <name type="scientific">Macaca mulatta</name>
    <name type="common">Rhesus macaque</name>
    <dbReference type="NCBI Taxonomy" id="9544"/>
    <lineage>
        <taxon>Eukaryota</taxon>
        <taxon>Metazoa</taxon>
        <taxon>Chordata</taxon>
        <taxon>Craniata</taxon>
        <taxon>Vertebrata</taxon>
        <taxon>Euteleostomi</taxon>
        <taxon>Mammalia</taxon>
        <taxon>Eutheria</taxon>
        <taxon>Euarchontoglires</taxon>
        <taxon>Primates</taxon>
        <taxon>Haplorrhini</taxon>
        <taxon>Catarrhini</taxon>
        <taxon>Cercopithecidae</taxon>
        <taxon>Cercopithecinae</taxon>
        <taxon>Macaca</taxon>
    </lineage>
</organism>
<dbReference type="HOGENOM" id="CLU_118864_7_4_1"/>
<reference evidence="1" key="1">
    <citation type="journal article" date="2011" name="Nat. Biotechnol.">
        <title>Genome sequencing and comparison of two nonhuman primate animal models, the cynomolgus and Chinese rhesus macaques.</title>
        <authorList>
            <person name="Yan G."/>
            <person name="Zhang G."/>
            <person name="Fang X."/>
            <person name="Zhang Y."/>
            <person name="Li C."/>
            <person name="Ling F."/>
            <person name="Cooper D.N."/>
            <person name="Li Q."/>
            <person name="Li Y."/>
            <person name="van Gool A.J."/>
            <person name="Du H."/>
            <person name="Chen J."/>
            <person name="Chen R."/>
            <person name="Zhang P."/>
            <person name="Huang Z."/>
            <person name="Thompson J.R."/>
            <person name="Meng Y."/>
            <person name="Bai Y."/>
            <person name="Wang J."/>
            <person name="Zhuo M."/>
            <person name="Wang T."/>
            <person name="Huang Y."/>
            <person name="Wei L."/>
            <person name="Li J."/>
            <person name="Wang Z."/>
            <person name="Hu H."/>
            <person name="Yang P."/>
            <person name="Le L."/>
            <person name="Stenson P.D."/>
            <person name="Li B."/>
            <person name="Liu X."/>
            <person name="Ball E.V."/>
            <person name="An N."/>
            <person name="Huang Q."/>
            <person name="Zhang Y."/>
            <person name="Fan W."/>
            <person name="Zhang X."/>
            <person name="Li Y."/>
            <person name="Wang W."/>
            <person name="Katze M.G."/>
            <person name="Su B."/>
            <person name="Nielsen R."/>
            <person name="Yang H."/>
            <person name="Wang J."/>
            <person name="Wang X."/>
            <person name="Wang J."/>
        </authorList>
    </citation>
    <scope>NUCLEOTIDE SEQUENCE [LARGE SCALE GENOMIC DNA]</scope>
    <source>
        <strain evidence="1">CR-5</strain>
    </source>
</reference>
<name>F7F7T7_MACMU</name>
<dbReference type="EMBL" id="CM001261">
    <property type="protein sequence ID" value="EHH19144.1"/>
    <property type="molecule type" value="Genomic_DNA"/>
</dbReference>
<protein>
    <submittedName>
        <fullName evidence="1">Uncharacterized protein</fullName>
    </submittedName>
</protein>
<feature type="non-terminal residue" evidence="1">
    <location>
        <position position="1"/>
    </location>
</feature>
<accession>F7F7T7</accession>
<dbReference type="PANTHER" id="PTHR12138:SF154">
    <property type="entry name" value="PROTEIN-SERINE_THREONINE PHOSPHATASE"/>
    <property type="match status" value="1"/>
</dbReference>
<dbReference type="AlphaFoldDB" id="F7F7T7"/>
<proteinExistence type="predicted"/>